<keyword evidence="3" id="KW-1185">Reference proteome</keyword>
<proteinExistence type="predicted"/>
<comment type="caution">
    <text evidence="2">The sequence shown here is derived from an EMBL/GenBank/DDBJ whole genome shotgun (WGS) entry which is preliminary data.</text>
</comment>
<dbReference type="PANTHER" id="PTHR11365">
    <property type="entry name" value="5-OXOPROLINASE RELATED"/>
    <property type="match status" value="1"/>
</dbReference>
<gene>
    <name evidence="2" type="ORF">IEQ44_15725</name>
</gene>
<evidence type="ECO:0000259" key="1">
    <source>
        <dbReference type="Pfam" id="PF05378"/>
    </source>
</evidence>
<protein>
    <recommendedName>
        <fullName evidence="1">Hydantoinase/oxoprolinase N-terminal domain-containing protein</fullName>
    </recommendedName>
</protein>
<organism evidence="2 3">
    <name type="scientific">Nocardioides malaquae</name>
    <dbReference type="NCBI Taxonomy" id="2773426"/>
    <lineage>
        <taxon>Bacteria</taxon>
        <taxon>Bacillati</taxon>
        <taxon>Actinomycetota</taxon>
        <taxon>Actinomycetes</taxon>
        <taxon>Propionibacteriales</taxon>
        <taxon>Nocardioidaceae</taxon>
        <taxon>Nocardioides</taxon>
    </lineage>
</organism>
<dbReference type="InterPro" id="IPR045079">
    <property type="entry name" value="Oxoprolinase-like"/>
</dbReference>
<dbReference type="PANTHER" id="PTHR11365:SF2">
    <property type="entry name" value="5-OXOPROLINASE"/>
    <property type="match status" value="1"/>
</dbReference>
<feature type="non-terminal residue" evidence="2">
    <location>
        <position position="1"/>
    </location>
</feature>
<reference evidence="2 3" key="1">
    <citation type="submission" date="2020-10" db="EMBL/GenBank/DDBJ databases">
        <title>Nocardioides sp. isolated from sludge.</title>
        <authorList>
            <person name="Zhang X."/>
        </authorList>
    </citation>
    <scope>NUCLEOTIDE SEQUENCE [LARGE SCALE GENOMIC DNA]</scope>
    <source>
        <strain evidence="2 3">Y6</strain>
    </source>
</reference>
<accession>A0ABR9RWZ3</accession>
<dbReference type="Proteomes" id="UP000756387">
    <property type="component" value="Unassembled WGS sequence"/>
</dbReference>
<dbReference type="RefSeq" id="WP_193639407.1">
    <property type="nucleotide sequence ID" value="NZ_JADCSA010000284.1"/>
</dbReference>
<dbReference type="EMBL" id="JADCSA010000284">
    <property type="protein sequence ID" value="MBE7326084.1"/>
    <property type="molecule type" value="Genomic_DNA"/>
</dbReference>
<evidence type="ECO:0000313" key="2">
    <source>
        <dbReference type="EMBL" id="MBE7326084.1"/>
    </source>
</evidence>
<evidence type="ECO:0000313" key="3">
    <source>
        <dbReference type="Proteomes" id="UP000756387"/>
    </source>
</evidence>
<sequence length="81" mass="9078">RNLQWVYIIDRGGTFTDVIVIYPDGTEKVFKLLSKDPKNYQDAPIEALRRIVEEATGTSVPRGVPLDMSCIGAYTNYVGKN</sequence>
<dbReference type="InterPro" id="IPR008040">
    <property type="entry name" value="Hydant_A_N"/>
</dbReference>
<feature type="domain" description="Hydantoinase/oxoprolinase N-terminal" evidence="1">
    <location>
        <begin position="8"/>
        <end position="66"/>
    </location>
</feature>
<dbReference type="Pfam" id="PF05378">
    <property type="entry name" value="Hydant_A_N"/>
    <property type="match status" value="1"/>
</dbReference>
<name>A0ABR9RWZ3_9ACTN</name>